<protein>
    <submittedName>
        <fullName evidence="1">Uncharacterized protein</fullName>
    </submittedName>
</protein>
<keyword evidence="2" id="KW-1185">Reference proteome</keyword>
<sequence length="133" mass="14805">MSIFAGVGSTSLGPVAAGWIEANSHLQWLRLIVTALCLVLLVLFMRETRTSVILSRRAKKLRAETGDDRYRSVAEVELPSLKTLFIISCTRPLRLLSHALTATQHRQPGLRDKFQPGAVLPVRRTHALPAAYY</sequence>
<organism evidence="1 2">
    <name type="scientific">Auriscalpium vulgare</name>
    <dbReference type="NCBI Taxonomy" id="40419"/>
    <lineage>
        <taxon>Eukaryota</taxon>
        <taxon>Fungi</taxon>
        <taxon>Dikarya</taxon>
        <taxon>Basidiomycota</taxon>
        <taxon>Agaricomycotina</taxon>
        <taxon>Agaricomycetes</taxon>
        <taxon>Russulales</taxon>
        <taxon>Auriscalpiaceae</taxon>
        <taxon>Auriscalpium</taxon>
    </lineage>
</organism>
<dbReference type="Proteomes" id="UP000814033">
    <property type="component" value="Unassembled WGS sequence"/>
</dbReference>
<evidence type="ECO:0000313" key="2">
    <source>
        <dbReference type="Proteomes" id="UP000814033"/>
    </source>
</evidence>
<comment type="caution">
    <text evidence="1">The sequence shown here is derived from an EMBL/GenBank/DDBJ whole genome shotgun (WGS) entry which is preliminary data.</text>
</comment>
<accession>A0ACB8R003</accession>
<proteinExistence type="predicted"/>
<reference evidence="1" key="2">
    <citation type="journal article" date="2022" name="New Phytol.">
        <title>Evolutionary transition to the ectomycorrhizal habit in the genomes of a hyperdiverse lineage of mushroom-forming fungi.</title>
        <authorList>
            <person name="Looney B."/>
            <person name="Miyauchi S."/>
            <person name="Morin E."/>
            <person name="Drula E."/>
            <person name="Courty P.E."/>
            <person name="Kohler A."/>
            <person name="Kuo A."/>
            <person name="LaButti K."/>
            <person name="Pangilinan J."/>
            <person name="Lipzen A."/>
            <person name="Riley R."/>
            <person name="Andreopoulos W."/>
            <person name="He G."/>
            <person name="Johnson J."/>
            <person name="Nolan M."/>
            <person name="Tritt A."/>
            <person name="Barry K.W."/>
            <person name="Grigoriev I.V."/>
            <person name="Nagy L.G."/>
            <person name="Hibbett D."/>
            <person name="Henrissat B."/>
            <person name="Matheny P.B."/>
            <person name="Labbe J."/>
            <person name="Martin F.M."/>
        </authorList>
    </citation>
    <scope>NUCLEOTIDE SEQUENCE</scope>
    <source>
        <strain evidence="1">FP105234-sp</strain>
    </source>
</reference>
<reference evidence="1" key="1">
    <citation type="submission" date="2021-02" db="EMBL/GenBank/DDBJ databases">
        <authorList>
            <consortium name="DOE Joint Genome Institute"/>
            <person name="Ahrendt S."/>
            <person name="Looney B.P."/>
            <person name="Miyauchi S."/>
            <person name="Morin E."/>
            <person name="Drula E."/>
            <person name="Courty P.E."/>
            <person name="Chicoki N."/>
            <person name="Fauchery L."/>
            <person name="Kohler A."/>
            <person name="Kuo A."/>
            <person name="Labutti K."/>
            <person name="Pangilinan J."/>
            <person name="Lipzen A."/>
            <person name="Riley R."/>
            <person name="Andreopoulos W."/>
            <person name="He G."/>
            <person name="Johnson J."/>
            <person name="Barry K.W."/>
            <person name="Grigoriev I.V."/>
            <person name="Nagy L."/>
            <person name="Hibbett D."/>
            <person name="Henrissat B."/>
            <person name="Matheny P.B."/>
            <person name="Labbe J."/>
            <person name="Martin F."/>
        </authorList>
    </citation>
    <scope>NUCLEOTIDE SEQUENCE</scope>
    <source>
        <strain evidence="1">FP105234-sp</strain>
    </source>
</reference>
<name>A0ACB8R003_9AGAM</name>
<dbReference type="EMBL" id="MU277017">
    <property type="protein sequence ID" value="KAI0037375.1"/>
    <property type="molecule type" value="Genomic_DNA"/>
</dbReference>
<evidence type="ECO:0000313" key="1">
    <source>
        <dbReference type="EMBL" id="KAI0037375.1"/>
    </source>
</evidence>
<gene>
    <name evidence="1" type="ORF">FA95DRAFT_1614275</name>
</gene>